<proteinExistence type="predicted"/>
<evidence type="ECO:0000313" key="1">
    <source>
        <dbReference type="EMBL" id="KMW67986.1"/>
    </source>
</evidence>
<accession>A0A0J9EPP9</accession>
<gene>
    <name evidence="1" type="ORF">BDDG_12494</name>
</gene>
<protein>
    <submittedName>
        <fullName evidence="1">Uncharacterized protein</fullName>
    </submittedName>
</protein>
<name>A0A0J9EPP9_AJEDA</name>
<organism evidence="1">
    <name type="scientific">Ajellomyces dermatitidis (strain ATCC 18188 / CBS 674.68)</name>
    <name type="common">Blastomyces dermatitidis</name>
    <dbReference type="NCBI Taxonomy" id="653446"/>
    <lineage>
        <taxon>Eukaryota</taxon>
        <taxon>Fungi</taxon>
        <taxon>Dikarya</taxon>
        <taxon>Ascomycota</taxon>
        <taxon>Pezizomycotina</taxon>
        <taxon>Eurotiomycetes</taxon>
        <taxon>Eurotiomycetidae</taxon>
        <taxon>Onygenales</taxon>
        <taxon>Ajellomycetaceae</taxon>
        <taxon>Blastomyces</taxon>
    </lineage>
</organism>
<dbReference type="Proteomes" id="UP000007802">
    <property type="component" value="Unassembled WGS sequence"/>
</dbReference>
<dbReference type="AlphaFoldDB" id="A0A0J9EPP9"/>
<dbReference type="EMBL" id="GG749443">
    <property type="protein sequence ID" value="KMW67986.1"/>
    <property type="molecule type" value="Genomic_DNA"/>
</dbReference>
<reference evidence="1" key="1">
    <citation type="submission" date="2010-03" db="EMBL/GenBank/DDBJ databases">
        <title>Annotation of Blastomyces dermatitidis strain ATCC 18188.</title>
        <authorList>
            <consortium name="The Broad Institute Genome Sequencing Platform"/>
            <consortium name="Broad Institute Genome Sequencing Center for Infectious Disease."/>
            <person name="Cuomo C."/>
            <person name="Klein B."/>
            <person name="Sullivan T."/>
            <person name="Heitman J."/>
            <person name="Young S."/>
            <person name="Zeng Q."/>
            <person name="Gargeya S."/>
            <person name="Alvarado L."/>
            <person name="Berlin A.M."/>
            <person name="Chapman S.B."/>
            <person name="Chen Z."/>
            <person name="Freedman E."/>
            <person name="Gellesch M."/>
            <person name="Goldberg J."/>
            <person name="Griggs A."/>
            <person name="Gujja S."/>
            <person name="Heilman E."/>
            <person name="Heiman D."/>
            <person name="Howarth C."/>
            <person name="Mehta T."/>
            <person name="Neiman D."/>
            <person name="Pearson M."/>
            <person name="Roberts A."/>
            <person name="Saif S."/>
            <person name="Shea T."/>
            <person name="Shenoy N."/>
            <person name="Sisk P."/>
            <person name="Stolte C."/>
            <person name="Sykes S."/>
            <person name="White J."/>
            <person name="Yandava C."/>
            <person name="Haas B."/>
            <person name="Nusbaum C."/>
            <person name="Birren B."/>
        </authorList>
    </citation>
    <scope>NUCLEOTIDE SEQUENCE</scope>
    <source>
        <strain evidence="1">ATCC 18188</strain>
    </source>
</reference>
<sequence length="95" mass="10235">MSSSKPANDGAALPCYKIAAIRGDGIGPEVIEAGNYQSAEETNRVAWILLNWPSRTLSGAVRITRNTADISPISSSTFLWFSFVNTPDVPDHISL</sequence>
<dbReference type="SUPFAM" id="SSF53659">
    <property type="entry name" value="Isocitrate/Isopropylmalate dehydrogenase-like"/>
    <property type="match status" value="1"/>
</dbReference>